<name>F8L4N9_SIMNZ</name>
<dbReference type="EMBL" id="FR872582">
    <property type="protein sequence ID" value="CCB88291.1"/>
    <property type="molecule type" value="Genomic_DNA"/>
</dbReference>
<dbReference type="KEGG" id="sng:SNE_A04140"/>
<gene>
    <name evidence="1" type="ordered locus">SNE_A04140</name>
</gene>
<accession>F8L4N9</accession>
<organism evidence="1 2">
    <name type="scientific">Simkania negevensis (strain ATCC VR-1471 / DSM 27360 / Z)</name>
    <dbReference type="NCBI Taxonomy" id="331113"/>
    <lineage>
        <taxon>Bacteria</taxon>
        <taxon>Pseudomonadati</taxon>
        <taxon>Chlamydiota</taxon>
        <taxon>Chlamydiia</taxon>
        <taxon>Parachlamydiales</taxon>
        <taxon>Simkaniaceae</taxon>
        <taxon>Simkania</taxon>
    </lineage>
</organism>
<sequence>MGEKIGMTDAVKSQFLTRLGHKKVQFKLEGKPHPKCRRGKKKLELHKHANKLLRIKDFVLRIDGGSS</sequence>
<dbReference type="Proteomes" id="UP000000496">
    <property type="component" value="Chromosome gsn.131"/>
</dbReference>
<evidence type="ECO:0000313" key="1">
    <source>
        <dbReference type="EMBL" id="CCB88291.1"/>
    </source>
</evidence>
<dbReference type="AlphaFoldDB" id="F8L4N9"/>
<dbReference type="STRING" id="331113.SNE_A04140"/>
<dbReference type="HOGENOM" id="CLU_2810108_0_0_0"/>
<reference key="1">
    <citation type="journal article" date="2011" name="Mol. Biol. Evol.">
        <title>Unity in variety -- the pan-genome of the Chlamydiae.</title>
        <authorList>
            <person name="Collingro A."/>
            <person name="Tischler P."/>
            <person name="Weinmaier T."/>
            <person name="Penz T."/>
            <person name="Heinz E."/>
            <person name="Brunham R.C."/>
            <person name="Read T.D."/>
            <person name="Bavoil P.M."/>
            <person name="Sachse K."/>
            <person name="Kahane S."/>
            <person name="Friedman M.G."/>
            <person name="Rattei T."/>
            <person name="Myers G.S.A."/>
            <person name="Horn M."/>
        </authorList>
    </citation>
    <scope>NUCLEOTIDE SEQUENCE</scope>
    <source>
        <strain>Z</strain>
    </source>
</reference>
<reference evidence="1 2" key="2">
    <citation type="journal article" date="2011" name="Mol. Biol. Evol.">
        <title>Unity in variety--the pan-genome of the Chlamydiae.</title>
        <authorList>
            <person name="Collingro A."/>
            <person name="Tischler P."/>
            <person name="Weinmaier T."/>
            <person name="Penz T."/>
            <person name="Heinz E."/>
            <person name="Brunham R.C."/>
            <person name="Read T.D."/>
            <person name="Bavoil P.M."/>
            <person name="Sachse K."/>
            <person name="Kahane S."/>
            <person name="Friedman M.G."/>
            <person name="Rattei T."/>
            <person name="Myers G.S."/>
            <person name="Horn M."/>
        </authorList>
    </citation>
    <scope>NUCLEOTIDE SEQUENCE [LARGE SCALE GENOMIC DNA]</scope>
    <source>
        <strain evidence="2">ATCC VR-1471 / Z</strain>
    </source>
</reference>
<protein>
    <submittedName>
        <fullName evidence="1">Uncharacterized protein</fullName>
    </submittedName>
</protein>
<keyword evidence="2" id="KW-1185">Reference proteome</keyword>
<proteinExistence type="predicted"/>
<evidence type="ECO:0000313" key="2">
    <source>
        <dbReference type="Proteomes" id="UP000000496"/>
    </source>
</evidence>